<name>A0ABR0PQP4_GOSAR</name>
<comment type="caution">
    <text evidence="2">The sequence shown here is derived from an EMBL/GenBank/DDBJ whole genome shotgun (WGS) entry which is preliminary data.</text>
</comment>
<evidence type="ECO:0000313" key="3">
    <source>
        <dbReference type="Proteomes" id="UP001358586"/>
    </source>
</evidence>
<keyword evidence="1" id="KW-0646">Protease inhibitor</keyword>
<reference evidence="2 3" key="1">
    <citation type="submission" date="2023-03" db="EMBL/GenBank/DDBJ databases">
        <title>WGS of Gossypium arboreum.</title>
        <authorList>
            <person name="Yu D."/>
        </authorList>
    </citation>
    <scope>NUCLEOTIDE SEQUENCE [LARGE SCALE GENOMIC DNA]</scope>
    <source>
        <tissue evidence="2">Leaf</tissue>
    </source>
</reference>
<proteinExistence type="inferred from homology"/>
<keyword evidence="3" id="KW-1185">Reference proteome</keyword>
<dbReference type="InterPro" id="IPR027214">
    <property type="entry name" value="Cystatin"/>
</dbReference>
<keyword evidence="1" id="KW-0789">Thiol protease inhibitor</keyword>
<dbReference type="Proteomes" id="UP001358586">
    <property type="component" value="Chromosome 6"/>
</dbReference>
<comment type="similarity">
    <text evidence="1">Belongs to the cystatin family. Phytocystatin subfamily.</text>
</comment>
<gene>
    <name evidence="2" type="ORF">PVK06_021590</name>
</gene>
<dbReference type="SUPFAM" id="SSF54403">
    <property type="entry name" value="Cystatin/monellin"/>
    <property type="match status" value="1"/>
</dbReference>
<dbReference type="Gene3D" id="3.10.450.10">
    <property type="match status" value="1"/>
</dbReference>
<dbReference type="EMBL" id="JARKNE010000006">
    <property type="protein sequence ID" value="KAK5826664.1"/>
    <property type="molecule type" value="Genomic_DNA"/>
</dbReference>
<dbReference type="InterPro" id="IPR046350">
    <property type="entry name" value="Cystatin_sf"/>
</dbReference>
<accession>A0ABR0PQP4</accession>
<evidence type="ECO:0000313" key="2">
    <source>
        <dbReference type="EMBL" id="KAK5826664.1"/>
    </source>
</evidence>
<dbReference type="PANTHER" id="PTHR11413">
    <property type="entry name" value="CYSTATIN FAMILY MEMBER"/>
    <property type="match status" value="1"/>
</dbReference>
<dbReference type="PANTHER" id="PTHR11413:SF103">
    <property type="entry name" value="CYSTEINE PROTEINASE INHIBITOR 12"/>
    <property type="match status" value="1"/>
</dbReference>
<evidence type="ECO:0000256" key="1">
    <source>
        <dbReference type="RuleBase" id="RU362130"/>
    </source>
</evidence>
<protein>
    <recommendedName>
        <fullName evidence="1">Cysteine proteinase inhibitor</fullName>
    </recommendedName>
</protein>
<organism evidence="2 3">
    <name type="scientific">Gossypium arboreum</name>
    <name type="common">Tree cotton</name>
    <name type="synonym">Gossypium nanking</name>
    <dbReference type="NCBI Taxonomy" id="29729"/>
    <lineage>
        <taxon>Eukaryota</taxon>
        <taxon>Viridiplantae</taxon>
        <taxon>Streptophyta</taxon>
        <taxon>Embryophyta</taxon>
        <taxon>Tracheophyta</taxon>
        <taxon>Spermatophyta</taxon>
        <taxon>Magnoliopsida</taxon>
        <taxon>eudicotyledons</taxon>
        <taxon>Gunneridae</taxon>
        <taxon>Pentapetalae</taxon>
        <taxon>rosids</taxon>
        <taxon>malvids</taxon>
        <taxon>Malvales</taxon>
        <taxon>Malvaceae</taxon>
        <taxon>Malvoideae</taxon>
        <taxon>Gossypium</taxon>
    </lineage>
</organism>
<sequence length="214" mass="23980">MTTTTAVTLGGGSAINVELENVARFAIDEHTTIERTKLYEAKVGVKPWSNFKELQEFKHAGDDHASPSSTTSDLVVNKVVQLLPGTGRSSYAKKRRAKRMGSHYYSFARWKTKDLGGGRLRENRIGSHSEERRGGREIEGGVLVPAMGRDPNRSFLQHGPANMFFPLLNLVNEIEEMDRANAFDNHETKVNELNRNGKSNKIIVTLRNRKFLVA</sequence>